<evidence type="ECO:0000256" key="1">
    <source>
        <dbReference type="ARBA" id="ARBA00005005"/>
    </source>
</evidence>
<sequence>MSSIQIKQLENEIVQLILDNPNGSSNLMNQAFTADFIAVVETLKSTPFRGIVITSAKKTFFAGGDLSELIQVDRTTAAQSYEGVQALKLAMRWLETCGKPVVACINGAALGGGLELALHCHHRIAVTKGVSLGLPEVTLGLLPGGGGVVRLTRLLGLQAAMPYLLEGKQFKPAKALELGLVDQLVEHQDELLPQAMGFILATEGEVKQRFDQKGYRVPGGKPSHPSVAGLLPIAPAMIRLKTKGVMPAPEAILSVMVESLQVDVDAADRIESRYFVELASGAVAKNMINTFWFQLNALKSGASRPAVEQRFSCQKLGVLGAGMMGAGIAYAAASKGIQVVLNDVSDEAAEQGKAYTAKLLSNKVAKGYLSEEAATQVLAAIKATSDTKELAACDLIIEAVPEVRALKAEVTQRAIASAGEEVLFASNTSTLPITGLAKASPRADRFIGLHFFSPVNKMPLVEIIRGEHTSDETLAQAYDFVQQIAKTPIVVNDSRGFFTSRVFGTFTQEAMTMIAEGVPAAVIENAAYEAGFPVGPLAIIDEVSLTLIQKVRAQTEADMAALGDVYLTTPSDQVLDAMIEQGRCGKAAGAGFYEYSEGAKQLWGGLATTFSNQPPIPFADVKDRLLYRQALEAVRALDEGVINSVGDANIGSIMGIGFPPWTGGVLQFVNQHGLAQFVERADELAQGYGAGFSVPASLRERATDNREYQDEA</sequence>
<dbReference type="Gene3D" id="1.10.1040.50">
    <property type="match status" value="1"/>
</dbReference>
<comment type="pathway">
    <text evidence="1">Lipid metabolism; fatty acid beta-oxidation.</text>
</comment>
<protein>
    <submittedName>
        <fullName evidence="13">Short chain enoyl-CoA hydratase /3-hydroxyacyl-CoA dehydrogenase</fullName>
    </submittedName>
</protein>
<evidence type="ECO:0000313" key="13">
    <source>
        <dbReference type="EMBL" id="RMA80979.1"/>
    </source>
</evidence>
<dbReference type="InterPro" id="IPR006176">
    <property type="entry name" value="3-OHacyl-CoA_DH_NAD-bd"/>
</dbReference>
<dbReference type="InterPro" id="IPR036291">
    <property type="entry name" value="NAD(P)-bd_dom_sf"/>
</dbReference>
<evidence type="ECO:0000256" key="3">
    <source>
        <dbReference type="ARBA" id="ARBA00022832"/>
    </source>
</evidence>
<keyword evidence="6" id="KW-0520">NAD</keyword>
<dbReference type="GO" id="GO:0016509">
    <property type="term" value="F:long-chain (3S)-3-hydroxyacyl-CoA dehydrogenase (NAD+) activity"/>
    <property type="evidence" value="ECO:0007669"/>
    <property type="project" value="TreeGrafter"/>
</dbReference>
<dbReference type="Proteomes" id="UP000267187">
    <property type="component" value="Unassembled WGS sequence"/>
</dbReference>
<feature type="domain" description="3-hydroxyacyl-CoA dehydrogenase NAD binding" evidence="12">
    <location>
        <begin position="315"/>
        <end position="493"/>
    </location>
</feature>
<keyword evidence="5" id="KW-0560">Oxidoreductase</keyword>
<keyword evidence="3" id="KW-0276">Fatty acid metabolism</keyword>
<evidence type="ECO:0000256" key="10">
    <source>
        <dbReference type="ARBA" id="ARBA00049556"/>
    </source>
</evidence>
<dbReference type="FunFam" id="3.40.50.720:FF:000009">
    <property type="entry name" value="Fatty oxidation complex, alpha subunit"/>
    <property type="match status" value="1"/>
</dbReference>
<dbReference type="InterPro" id="IPR008927">
    <property type="entry name" value="6-PGluconate_DH-like_C_sf"/>
</dbReference>
<name>A0A3M0ABM6_9GAMM</name>
<evidence type="ECO:0000256" key="4">
    <source>
        <dbReference type="ARBA" id="ARBA00022963"/>
    </source>
</evidence>
<evidence type="ECO:0000256" key="7">
    <source>
        <dbReference type="ARBA" id="ARBA00023098"/>
    </source>
</evidence>
<keyword evidence="9" id="KW-0511">Multifunctional enzyme</keyword>
<dbReference type="EMBL" id="REFJ01000002">
    <property type="protein sequence ID" value="RMA80979.1"/>
    <property type="molecule type" value="Genomic_DNA"/>
</dbReference>
<dbReference type="PANTHER" id="PTHR43612:SF3">
    <property type="entry name" value="TRIFUNCTIONAL ENZYME SUBUNIT ALPHA, MITOCHONDRIAL"/>
    <property type="match status" value="1"/>
</dbReference>
<feature type="domain" description="3-hydroxyacyl-CoA dehydrogenase C-terminal" evidence="11">
    <location>
        <begin position="496"/>
        <end position="595"/>
    </location>
</feature>
<dbReference type="InterPro" id="IPR001753">
    <property type="entry name" value="Enoyl-CoA_hydra/iso"/>
</dbReference>
<evidence type="ECO:0000256" key="6">
    <source>
        <dbReference type="ARBA" id="ARBA00023027"/>
    </source>
</evidence>
<dbReference type="PANTHER" id="PTHR43612">
    <property type="entry name" value="TRIFUNCTIONAL ENZYME SUBUNIT ALPHA"/>
    <property type="match status" value="1"/>
</dbReference>
<dbReference type="SUPFAM" id="SSF51735">
    <property type="entry name" value="NAD(P)-binding Rossmann-fold domains"/>
    <property type="match status" value="1"/>
</dbReference>
<gene>
    <name evidence="13" type="ORF">DFR27_0769</name>
</gene>
<comment type="similarity">
    <text evidence="2">In the central section; belongs to the 3-hydroxyacyl-CoA dehydrogenase family.</text>
</comment>
<organism evidence="13 14">
    <name type="scientific">Umboniibacter marinipuniceus</name>
    <dbReference type="NCBI Taxonomy" id="569599"/>
    <lineage>
        <taxon>Bacteria</taxon>
        <taxon>Pseudomonadati</taxon>
        <taxon>Pseudomonadota</taxon>
        <taxon>Gammaproteobacteria</taxon>
        <taxon>Cellvibrionales</taxon>
        <taxon>Cellvibrionaceae</taxon>
        <taxon>Umboniibacter</taxon>
    </lineage>
</organism>
<reference evidence="13 14" key="1">
    <citation type="submission" date="2018-10" db="EMBL/GenBank/DDBJ databases">
        <title>Genomic Encyclopedia of Type Strains, Phase IV (KMG-IV): sequencing the most valuable type-strain genomes for metagenomic binning, comparative biology and taxonomic classification.</title>
        <authorList>
            <person name="Goeker M."/>
        </authorList>
    </citation>
    <scope>NUCLEOTIDE SEQUENCE [LARGE SCALE GENOMIC DNA]</scope>
    <source>
        <strain evidence="13 14">DSM 25080</strain>
    </source>
</reference>
<dbReference type="GO" id="GO:0006635">
    <property type="term" value="P:fatty acid beta-oxidation"/>
    <property type="evidence" value="ECO:0007669"/>
    <property type="project" value="UniProtKB-UniPathway"/>
</dbReference>
<dbReference type="InterPro" id="IPR050136">
    <property type="entry name" value="FA_oxidation_alpha_subunit"/>
</dbReference>
<comment type="caution">
    <text evidence="13">The sequence shown here is derived from an EMBL/GenBank/DDBJ whole genome shotgun (WGS) entry which is preliminary data.</text>
</comment>
<evidence type="ECO:0000256" key="5">
    <source>
        <dbReference type="ARBA" id="ARBA00023002"/>
    </source>
</evidence>
<evidence type="ECO:0000313" key="14">
    <source>
        <dbReference type="Proteomes" id="UP000267187"/>
    </source>
</evidence>
<keyword evidence="4" id="KW-0442">Lipid degradation</keyword>
<keyword evidence="14" id="KW-1185">Reference proteome</keyword>
<dbReference type="RefSeq" id="WP_121876148.1">
    <property type="nucleotide sequence ID" value="NZ_REFJ01000002.1"/>
</dbReference>
<dbReference type="Pfam" id="PF00378">
    <property type="entry name" value="ECH_1"/>
    <property type="match status" value="1"/>
</dbReference>
<dbReference type="OrthoDB" id="5389341at2"/>
<evidence type="ECO:0000256" key="8">
    <source>
        <dbReference type="ARBA" id="ARBA00023239"/>
    </source>
</evidence>
<keyword evidence="8" id="KW-0456">Lyase</keyword>
<dbReference type="GO" id="GO:0070403">
    <property type="term" value="F:NAD+ binding"/>
    <property type="evidence" value="ECO:0007669"/>
    <property type="project" value="InterPro"/>
</dbReference>
<evidence type="ECO:0000256" key="9">
    <source>
        <dbReference type="ARBA" id="ARBA00023268"/>
    </source>
</evidence>
<dbReference type="InterPro" id="IPR029045">
    <property type="entry name" value="ClpP/crotonase-like_dom_sf"/>
</dbReference>
<dbReference type="SUPFAM" id="SSF52096">
    <property type="entry name" value="ClpP/crotonase"/>
    <property type="match status" value="1"/>
</dbReference>
<accession>A0A3M0ABM6</accession>
<dbReference type="GO" id="GO:0004300">
    <property type="term" value="F:enoyl-CoA hydratase activity"/>
    <property type="evidence" value="ECO:0007669"/>
    <property type="project" value="TreeGrafter"/>
</dbReference>
<evidence type="ECO:0000259" key="11">
    <source>
        <dbReference type="Pfam" id="PF00725"/>
    </source>
</evidence>
<dbReference type="InterPro" id="IPR006108">
    <property type="entry name" value="3HC_DH_C"/>
</dbReference>
<keyword evidence="7" id="KW-0443">Lipid metabolism</keyword>
<dbReference type="AlphaFoldDB" id="A0A3M0ABM6"/>
<dbReference type="CDD" id="cd06558">
    <property type="entry name" value="crotonase-like"/>
    <property type="match status" value="1"/>
</dbReference>
<dbReference type="Gene3D" id="3.90.226.10">
    <property type="entry name" value="2-enoyl-CoA Hydratase, Chain A, domain 1"/>
    <property type="match status" value="1"/>
</dbReference>
<dbReference type="Pfam" id="PF02737">
    <property type="entry name" value="3HCDH_N"/>
    <property type="match status" value="1"/>
</dbReference>
<evidence type="ECO:0000256" key="2">
    <source>
        <dbReference type="ARBA" id="ARBA00007005"/>
    </source>
</evidence>
<dbReference type="UniPathway" id="UPA00659"/>
<dbReference type="Pfam" id="PF00725">
    <property type="entry name" value="3HCDH"/>
    <property type="match status" value="1"/>
</dbReference>
<dbReference type="Gene3D" id="3.40.50.720">
    <property type="entry name" value="NAD(P)-binding Rossmann-like Domain"/>
    <property type="match status" value="1"/>
</dbReference>
<proteinExistence type="inferred from homology"/>
<comment type="catalytic activity">
    <reaction evidence="10">
        <text>a (3S)-3-hydroxyacyl-CoA + NAD(+) = a 3-oxoacyl-CoA + NADH + H(+)</text>
        <dbReference type="Rhea" id="RHEA:22432"/>
        <dbReference type="ChEBI" id="CHEBI:15378"/>
        <dbReference type="ChEBI" id="CHEBI:57318"/>
        <dbReference type="ChEBI" id="CHEBI:57540"/>
        <dbReference type="ChEBI" id="CHEBI:57945"/>
        <dbReference type="ChEBI" id="CHEBI:90726"/>
        <dbReference type="EC" id="1.1.1.35"/>
    </reaction>
</comment>
<dbReference type="SUPFAM" id="SSF48179">
    <property type="entry name" value="6-phosphogluconate dehydrogenase C-terminal domain-like"/>
    <property type="match status" value="2"/>
</dbReference>
<evidence type="ECO:0000259" key="12">
    <source>
        <dbReference type="Pfam" id="PF02737"/>
    </source>
</evidence>